<dbReference type="AlphaFoldDB" id="A0A8H7PS35"/>
<organism evidence="2 3">
    <name type="scientific">Mortierella isabellina</name>
    <name type="common">Filamentous fungus</name>
    <name type="synonym">Umbelopsis isabellina</name>
    <dbReference type="NCBI Taxonomy" id="91625"/>
    <lineage>
        <taxon>Eukaryota</taxon>
        <taxon>Fungi</taxon>
        <taxon>Fungi incertae sedis</taxon>
        <taxon>Mucoromycota</taxon>
        <taxon>Mucoromycotina</taxon>
        <taxon>Umbelopsidomycetes</taxon>
        <taxon>Umbelopsidales</taxon>
        <taxon>Umbelopsidaceae</taxon>
        <taxon>Umbelopsis</taxon>
    </lineage>
</organism>
<dbReference type="EMBL" id="JAEPQZ010000007">
    <property type="protein sequence ID" value="KAG2178900.1"/>
    <property type="molecule type" value="Genomic_DNA"/>
</dbReference>
<gene>
    <name evidence="2" type="ORF">INT43_001747</name>
</gene>
<name>A0A8H7PS35_MORIS</name>
<evidence type="ECO:0000256" key="1">
    <source>
        <dbReference type="SAM" id="MobiDB-lite"/>
    </source>
</evidence>
<dbReference type="PANTHER" id="PTHR34066">
    <property type="entry name" value="GROWTH FACTOR 2"/>
    <property type="match status" value="1"/>
</dbReference>
<reference evidence="2" key="1">
    <citation type="submission" date="2020-12" db="EMBL/GenBank/DDBJ databases">
        <title>Metabolic potential, ecology and presence of endohyphal bacteria is reflected in genomic diversity of Mucoromycotina.</title>
        <authorList>
            <person name="Muszewska A."/>
            <person name="Okrasinska A."/>
            <person name="Steczkiewicz K."/>
            <person name="Drgas O."/>
            <person name="Orlowska M."/>
            <person name="Perlinska-Lenart U."/>
            <person name="Aleksandrzak-Piekarczyk T."/>
            <person name="Szatraj K."/>
            <person name="Zielenkiewicz U."/>
            <person name="Pilsyk S."/>
            <person name="Malc E."/>
            <person name="Mieczkowski P."/>
            <person name="Kruszewska J.S."/>
            <person name="Biernat P."/>
            <person name="Pawlowska J."/>
        </authorList>
    </citation>
    <scope>NUCLEOTIDE SEQUENCE</scope>
    <source>
        <strain evidence="2">WA0000067209</strain>
    </source>
</reference>
<dbReference type="Proteomes" id="UP000654370">
    <property type="component" value="Unassembled WGS sequence"/>
</dbReference>
<protein>
    <recommendedName>
        <fullName evidence="4">DUF1764-domain-containing protein</fullName>
    </recommendedName>
</protein>
<feature type="compositionally biased region" description="Basic and acidic residues" evidence="1">
    <location>
        <begin position="93"/>
        <end position="105"/>
    </location>
</feature>
<dbReference type="PANTHER" id="PTHR34066:SF1">
    <property type="entry name" value="DUF1764 FAMILY PROTEIN"/>
    <property type="match status" value="1"/>
</dbReference>
<sequence>TTSQPKSSTEIDDIFSKKKNASEIDDIFAKKPIGKKPKDTVEDEVDSQEENDEAETASSSKATEEVVFAELAAVKASKKRAAPPKIADDDGFSDSRGKKSKRMTDDGYPLYDVKDLNIGLGGDTPECPFDCTCCKFMCYT</sequence>
<feature type="region of interest" description="Disordered" evidence="1">
    <location>
        <begin position="76"/>
        <end position="107"/>
    </location>
</feature>
<accession>A0A8H7PS35</accession>
<feature type="compositionally biased region" description="Acidic residues" evidence="1">
    <location>
        <begin position="41"/>
        <end position="55"/>
    </location>
</feature>
<dbReference type="Pfam" id="PF08576">
    <property type="entry name" value="DUF1764"/>
    <property type="match status" value="1"/>
</dbReference>
<dbReference type="OrthoDB" id="20835at2759"/>
<evidence type="ECO:0008006" key="4">
    <source>
        <dbReference type="Google" id="ProtNLM"/>
    </source>
</evidence>
<keyword evidence="3" id="KW-1185">Reference proteome</keyword>
<evidence type="ECO:0000313" key="2">
    <source>
        <dbReference type="EMBL" id="KAG2178900.1"/>
    </source>
</evidence>
<feature type="region of interest" description="Disordered" evidence="1">
    <location>
        <begin position="26"/>
        <end position="62"/>
    </location>
</feature>
<proteinExistence type="predicted"/>
<feature type="non-terminal residue" evidence="2">
    <location>
        <position position="1"/>
    </location>
</feature>
<dbReference type="InterPro" id="IPR013885">
    <property type="entry name" value="DUF1764_euk"/>
</dbReference>
<comment type="caution">
    <text evidence="2">The sequence shown here is derived from an EMBL/GenBank/DDBJ whole genome shotgun (WGS) entry which is preliminary data.</text>
</comment>
<evidence type="ECO:0000313" key="3">
    <source>
        <dbReference type="Proteomes" id="UP000654370"/>
    </source>
</evidence>